<dbReference type="EMBL" id="HG937693">
    <property type="protein sequence ID" value="CDP34390.1"/>
    <property type="molecule type" value="Genomic_DNA"/>
</dbReference>
<feature type="domain" description="ECM29 ARM-like repeats" evidence="6">
    <location>
        <begin position="623"/>
        <end position="750"/>
    </location>
</feature>
<feature type="domain" description="Proteasome component Ecm29 N-terminal" evidence="5">
    <location>
        <begin position="9"/>
        <end position="492"/>
    </location>
</feature>
<evidence type="ECO:0000259" key="6">
    <source>
        <dbReference type="Pfam" id="PF23702"/>
    </source>
</evidence>
<dbReference type="InterPro" id="IPR016024">
    <property type="entry name" value="ARM-type_fold"/>
</dbReference>
<dbReference type="InterPro" id="IPR011989">
    <property type="entry name" value="ARM-like"/>
</dbReference>
<evidence type="ECO:0000256" key="3">
    <source>
        <dbReference type="ARBA" id="ARBA00022737"/>
    </source>
</evidence>
<dbReference type="GO" id="GO:0005634">
    <property type="term" value="C:nucleus"/>
    <property type="evidence" value="ECO:0007669"/>
    <property type="project" value="TreeGrafter"/>
</dbReference>
<gene>
    <name evidence="8" type="ORF">GNLVRS02_ARAD1C11242g</name>
</gene>
<dbReference type="Gene3D" id="1.25.10.10">
    <property type="entry name" value="Leucine-rich Repeat Variant"/>
    <property type="match status" value="3"/>
</dbReference>
<dbReference type="Pfam" id="PF13001">
    <property type="entry name" value="ECM29_N"/>
    <property type="match status" value="1"/>
</dbReference>
<dbReference type="Pfam" id="PF23702">
    <property type="entry name" value="ARM_ECM29"/>
    <property type="match status" value="1"/>
</dbReference>
<dbReference type="GO" id="GO:0005737">
    <property type="term" value="C:cytoplasm"/>
    <property type="evidence" value="ECO:0007669"/>
    <property type="project" value="UniProtKB-SubCell"/>
</dbReference>
<reference evidence="8" key="2">
    <citation type="submission" date="2014-06" db="EMBL/GenBank/DDBJ databases">
        <title>The complete genome of Blastobotrys (Arxula) adeninivorans LS3 - a yeast of biotechnological interest.</title>
        <authorList>
            <person name="Kunze G."/>
            <person name="Gaillardin C."/>
            <person name="Czernicka M."/>
            <person name="Durrens P."/>
            <person name="Martin T."/>
            <person name="Boer E."/>
            <person name="Gabaldon T."/>
            <person name="Cruz J."/>
            <person name="Talla E."/>
            <person name="Marck C."/>
            <person name="Goffeau A."/>
            <person name="Barbe V."/>
            <person name="Baret P."/>
            <person name="Baronian K."/>
            <person name="Beier S."/>
            <person name="Bleykasten C."/>
            <person name="Bode R."/>
            <person name="Casaregola S."/>
            <person name="Despons L."/>
            <person name="Fairhead C."/>
            <person name="Giersberg M."/>
            <person name="Gierski P."/>
            <person name="Hahnel U."/>
            <person name="Hartmann A."/>
            <person name="Jankowska D."/>
            <person name="Jubin C."/>
            <person name="Jung P."/>
            <person name="Lafontaine I."/>
            <person name="Leh-Louis V."/>
            <person name="Lemaire M."/>
            <person name="Marcet-Houben M."/>
            <person name="Mascher M."/>
            <person name="Morel G."/>
            <person name="Richard G.-F."/>
            <person name="Riechen J."/>
            <person name="Sacerdot C."/>
            <person name="Sarkar A."/>
            <person name="Savel G."/>
            <person name="Schacherer J."/>
            <person name="Sherman D."/>
            <person name="Straub M.-L."/>
            <person name="Stein N."/>
            <person name="Thierry A."/>
            <person name="Trautwein-Schult A."/>
            <person name="Westhof E."/>
            <person name="Worch S."/>
            <person name="Dujon B."/>
            <person name="Souciet J.-L."/>
            <person name="Wincker P."/>
            <person name="Scholz U."/>
            <person name="Neuveglise N."/>
        </authorList>
    </citation>
    <scope>NUCLEOTIDE SEQUENCE</scope>
    <source>
        <strain evidence="8">LS3</strain>
    </source>
</reference>
<dbReference type="GO" id="GO:0060090">
    <property type="term" value="F:molecular adaptor activity"/>
    <property type="evidence" value="ECO:0007669"/>
    <property type="project" value="InterPro"/>
</dbReference>
<dbReference type="InterPro" id="IPR055443">
    <property type="entry name" value="HEAT_ECM29"/>
</dbReference>
<dbReference type="PANTHER" id="PTHR23346">
    <property type="entry name" value="TRANSLATIONAL ACTIVATOR GCN1-RELATED"/>
    <property type="match status" value="1"/>
</dbReference>
<evidence type="ECO:0000256" key="1">
    <source>
        <dbReference type="ARBA" id="ARBA00004496"/>
    </source>
</evidence>
<evidence type="ECO:0000256" key="2">
    <source>
        <dbReference type="ARBA" id="ARBA00022490"/>
    </source>
</evidence>
<dbReference type="GO" id="GO:0043248">
    <property type="term" value="P:proteasome assembly"/>
    <property type="evidence" value="ECO:0007669"/>
    <property type="project" value="InterPro"/>
</dbReference>
<dbReference type="GO" id="GO:0036503">
    <property type="term" value="P:ERAD pathway"/>
    <property type="evidence" value="ECO:0007669"/>
    <property type="project" value="TreeGrafter"/>
</dbReference>
<dbReference type="InterPro" id="IPR024372">
    <property type="entry name" value="Ecm29_N"/>
</dbReference>
<comment type="subcellular location">
    <subcellularLocation>
        <location evidence="1">Cytoplasm</location>
    </subcellularLocation>
</comment>
<keyword evidence="4" id="KW-0647">Proteasome</keyword>
<dbReference type="SUPFAM" id="SSF48371">
    <property type="entry name" value="ARM repeat"/>
    <property type="match status" value="3"/>
</dbReference>
<dbReference type="InterPro" id="IPR055444">
    <property type="entry name" value="ARM_ECM29"/>
</dbReference>
<evidence type="ECO:0000256" key="4">
    <source>
        <dbReference type="ARBA" id="ARBA00022942"/>
    </source>
</evidence>
<keyword evidence="2" id="KW-0963">Cytoplasm</keyword>
<name>A0A060SZU1_BLAAD</name>
<proteinExistence type="predicted"/>
<organism evidence="8">
    <name type="scientific">Blastobotrys adeninivorans</name>
    <name type="common">Yeast</name>
    <name type="synonym">Arxula adeninivorans</name>
    <dbReference type="NCBI Taxonomy" id="409370"/>
    <lineage>
        <taxon>Eukaryota</taxon>
        <taxon>Fungi</taxon>
        <taxon>Dikarya</taxon>
        <taxon>Ascomycota</taxon>
        <taxon>Saccharomycotina</taxon>
        <taxon>Dipodascomycetes</taxon>
        <taxon>Dipodascales</taxon>
        <taxon>Trichomonascaceae</taxon>
        <taxon>Blastobotrys</taxon>
    </lineage>
</organism>
<dbReference type="PANTHER" id="PTHR23346:SF19">
    <property type="entry name" value="PROTEASOME ADAPTER AND SCAFFOLD PROTEIN ECM29"/>
    <property type="match status" value="1"/>
</dbReference>
<evidence type="ECO:0000313" key="8">
    <source>
        <dbReference type="EMBL" id="CDP34390.1"/>
    </source>
</evidence>
<protein>
    <submittedName>
        <fullName evidence="8">ARAD1C11242p</fullName>
    </submittedName>
</protein>
<keyword evidence="3" id="KW-0677">Repeat</keyword>
<feature type="domain" description="Proteasome adapter and scaffold protein ECM29 HEAT-repeat" evidence="7">
    <location>
        <begin position="1250"/>
        <end position="1411"/>
    </location>
</feature>
<evidence type="ECO:0000259" key="7">
    <source>
        <dbReference type="Pfam" id="PF24492"/>
    </source>
</evidence>
<reference evidence="8" key="1">
    <citation type="submission" date="2014-02" db="EMBL/GenBank/DDBJ databases">
        <authorList>
            <person name="Genoscope - CEA"/>
        </authorList>
    </citation>
    <scope>NUCLEOTIDE SEQUENCE</scope>
    <source>
        <strain evidence="8">LS3</strain>
    </source>
</reference>
<accession>A0A060SZU1</accession>
<dbReference type="Pfam" id="PF24492">
    <property type="entry name" value="HEAT_ECM29"/>
    <property type="match status" value="1"/>
</dbReference>
<dbReference type="PhylomeDB" id="A0A060SZU1"/>
<evidence type="ECO:0000259" key="5">
    <source>
        <dbReference type="Pfam" id="PF13001"/>
    </source>
</evidence>
<sequence>MADAELALVNKVELKFILAEKDDKLQSLLKVYLAPLLLKLNSPHEKVRNKVIDTCKHINERLKSSTIALPVEALLTQFADPAIKAKGLMQSFDLMFVQKSKPNPNLLPLLVPCIMEASTTAHAAAIWHILLRTLSVWTPPDRGTPAHSKLPELFTFDKQPQLERMMSAKFMELLIPHISSQTEGLADTSRTLSAEVFGSIPNPSISDIVSNNSSLDVKRAPSLKHDFKLAAVKCLTSGAFTPDSRYFPLLLASHQNSHEIADSAKMATKKVNIDLDSSQTVSALYAIALNVAHPKVFAYVLKLCSKSVPALRRDPKTLIDYGLEAYGSDPDCWVSIIEFVRSLLRKAADAFPATYASVLVENISNWIKGSGWPRLDADNYKLKGARAQSYELLGTIAHYVPQTATMDLFNFLFSALEDDSPDMRHNVQDALSETLVVVGSLDEQLRTTLKGKLIKYAIGPDYNQSLKYVAVRFAVRVAPFNDPAARVICILGTHESNRADVIEEAQRGLHPHWFNLLNSTVYDSSSTSQYDSPFPSFSSLYNALGDAQAEIASNFLASTLYDYSTAVFTSAASCLEKALIMEASVQAKNRTVLVIDDNWESRIETAIEMDKDVRSAVRDYLARGDIETFPNFLKGLLLAMNSRSGVPTVTSIWNRLLSLAPPTTVDSFIAELDSIVAMLDSSKYYFRESAAKTLGIVATSGTIEDSKVSQLCEKLRSEIASGNSFSIDQTQGRILALGTIISRLSLRSRQVDVGTSIGLIIDNLLSSTNSAIQDACCDALYNLALCGSLQSVDRDLSSVIEKLSLLSKKESEKAILAIGAISITAADETESKRFVDKIIELSTGKHVELLFASGEALTIAACGWKSTVTDRLLDIQGLTLAFPSTQDVADYTMSKVIEACQSTKPTLRRFACIWLLSMVQYCGKNDAVLARIEKAQLCFMKFLAERDDIVQDSASRGLGILYELGDGEIKQNLVQNLVQSFTSDSKNIRAGTVSEDTELFEPGVLNTGDGSSVTTYKDILNLATEVGDPSLVYKFMSLAAHSSLWASRRGAAFGLGGILSKANLDDVFSSNPRLSKSLIPKLYRYRFDPNQSVQQSMRGIWDALIKDKSGAVLDDHFDDILDELLKGMGDREWRVRQASSAALSDLLQGRLIEKYQQRLSEIWRMAFRVTDDIKDSVRTAGMQLTRGLASTMVRHVDVDSGASEKTANDILKELIPFLMGNNGLQSDAEEVQKFALDTVLKLSKKAGRAIKPYIPTLAEELLGLLSTLEPQAMNYLALNADKYGLTNDAIDASRMASLRSSPMMDAVEQMVEMLDDDLLKDFIPRLVRSAQKSVGLPSKLGASRIFVLLTIRKLHQATPYADTLLKAASSQITNPNDTVSQSFAMSAGYVCRMASQETVLDYSTKLTRLYFDSDDERERLISGSAVNSIAKHSSDKFDSVASAFLPLVFIGKHDPSEAVKERFEQTWSDNTGGSGAIKLYMKEISDLVSLHIKSQQWTIRQVCAKSIAEAANSVGKNDIGEEGAFKLLSILIESSSGRSWSGKELVLDALVSLAGKTKEVILKADGNMLETLNKTVVTEVKRRNKEYQVKAVTSYANYVHEFPQAALYETLFEVVEKYLSPSESEEDADGDVDMENQNKVGSDTVIVMLKALGQSYQPTDLDGNRIPDSVLETSLKHLSDALTNSPDSANWKVKLAILDGVTSITSALSEHKVEVSSDQAMANMWKSILTQASKDANLEKVRIEAAKTAGAIAKAVKVLHRPILDDLRGLKQWEVSTIVQSELDRVIGELSTL</sequence>
<dbReference type="Pfam" id="PF23731">
    <property type="entry name" value="ARM_ECM29_C"/>
    <property type="match status" value="1"/>
</dbReference>
<dbReference type="GO" id="GO:0000502">
    <property type="term" value="C:proteasome complex"/>
    <property type="evidence" value="ECO:0007669"/>
    <property type="project" value="UniProtKB-KW"/>
</dbReference>